<evidence type="ECO:0000256" key="5">
    <source>
        <dbReference type="SAM" id="MobiDB-lite"/>
    </source>
</evidence>
<dbReference type="InterPro" id="IPR016035">
    <property type="entry name" value="Acyl_Trfase/lysoPLipase"/>
</dbReference>
<dbReference type="PANTHER" id="PTHR14226">
    <property type="entry name" value="NEUROPATHY TARGET ESTERASE/SWISS CHEESE D.MELANOGASTER"/>
    <property type="match status" value="1"/>
</dbReference>
<keyword evidence="3" id="KW-0443">Lipid metabolism</keyword>
<sequence length="439" mass="47151">MTRSRHAEDTFTRPGPPDARDGARDDARDGVRPDAPLWAVDSPALGTGLTTRPCGDPLRPAHPPAADGTPVALALSGGGFRATLSALGFVRLLADTGLLPRLRYSSSVSGGSIANACLATAWPALRERDFTPAAVDDLVIAPVVDRVRAHSLKRALLRDIWRTLGPTTRTDLLARRLDDWFLGGTELEDLDPQVRWIVNAANLTTGVRFTFERDVYGDYSTGLARTAGTGLRLSRAVSASAAVPGAFPPVVLDSAPFPCATHRPALLDGGTYDNTGLEALDSDNYRHTFLCALNAGGLLRPGLYGRVPVIRDLARANSLLYRQSTALRTRATIERFRRGAALGPVGELPPGARRGILVQLSTEFPLADPPLARWRATFPEHRTHDGRDLALVPTVFDRLAPSLCRALVHRGWWLGGAGLAAYHPQLLPPDLAGMVPPDI</sequence>
<keyword evidence="1" id="KW-0378">Hydrolase</keyword>
<dbReference type="Gene3D" id="3.40.1090.10">
    <property type="entry name" value="Cytosolic phospholipase A2 catalytic domain"/>
    <property type="match status" value="2"/>
</dbReference>
<evidence type="ECO:0000256" key="2">
    <source>
        <dbReference type="ARBA" id="ARBA00022963"/>
    </source>
</evidence>
<comment type="caution">
    <text evidence="4">Lacks conserved residue(s) required for the propagation of feature annotation.</text>
</comment>
<evidence type="ECO:0000256" key="4">
    <source>
        <dbReference type="PROSITE-ProRule" id="PRU01161"/>
    </source>
</evidence>
<dbReference type="Pfam" id="PF01734">
    <property type="entry name" value="Patatin"/>
    <property type="match status" value="1"/>
</dbReference>
<keyword evidence="2" id="KW-0442">Lipid degradation</keyword>
<comment type="caution">
    <text evidence="7">The sequence shown here is derived from an EMBL/GenBank/DDBJ whole genome shotgun (WGS) entry which is preliminary data.</text>
</comment>
<evidence type="ECO:0000259" key="6">
    <source>
        <dbReference type="PROSITE" id="PS51635"/>
    </source>
</evidence>
<dbReference type="InterPro" id="IPR050301">
    <property type="entry name" value="NTE"/>
</dbReference>
<feature type="compositionally biased region" description="Basic and acidic residues" evidence="5">
    <location>
        <begin position="18"/>
        <end position="32"/>
    </location>
</feature>
<name>A0ABU4KWA2_9ACTN</name>
<dbReference type="PANTHER" id="PTHR14226:SF78">
    <property type="entry name" value="SLR0060 PROTEIN"/>
    <property type="match status" value="1"/>
</dbReference>
<keyword evidence="8" id="KW-1185">Reference proteome</keyword>
<feature type="compositionally biased region" description="Basic and acidic residues" evidence="5">
    <location>
        <begin position="1"/>
        <end position="11"/>
    </location>
</feature>
<gene>
    <name evidence="7" type="ORF">PV517_03255</name>
</gene>
<evidence type="ECO:0000256" key="3">
    <source>
        <dbReference type="ARBA" id="ARBA00023098"/>
    </source>
</evidence>
<dbReference type="PROSITE" id="PS51635">
    <property type="entry name" value="PNPLA"/>
    <property type="match status" value="1"/>
</dbReference>
<evidence type="ECO:0000313" key="7">
    <source>
        <dbReference type="EMBL" id="MDX2907714.1"/>
    </source>
</evidence>
<evidence type="ECO:0000256" key="1">
    <source>
        <dbReference type="ARBA" id="ARBA00022801"/>
    </source>
</evidence>
<dbReference type="SUPFAM" id="SSF52151">
    <property type="entry name" value="FabD/lysophospholipase-like"/>
    <property type="match status" value="1"/>
</dbReference>
<accession>A0ABU4KWA2</accession>
<dbReference type="EMBL" id="JARAVY010000001">
    <property type="protein sequence ID" value="MDX2907714.1"/>
    <property type="molecule type" value="Genomic_DNA"/>
</dbReference>
<organism evidence="7 8">
    <name type="scientific">Streptomyces griseiscabiei</name>
    <dbReference type="NCBI Taxonomy" id="2993540"/>
    <lineage>
        <taxon>Bacteria</taxon>
        <taxon>Bacillati</taxon>
        <taxon>Actinomycetota</taxon>
        <taxon>Actinomycetes</taxon>
        <taxon>Kitasatosporales</taxon>
        <taxon>Streptomycetaceae</taxon>
        <taxon>Streptomyces</taxon>
    </lineage>
</organism>
<evidence type="ECO:0000313" key="8">
    <source>
        <dbReference type="Proteomes" id="UP001271723"/>
    </source>
</evidence>
<proteinExistence type="predicted"/>
<feature type="domain" description="PNPLA" evidence="6">
    <location>
        <begin position="73"/>
        <end position="281"/>
    </location>
</feature>
<dbReference type="InterPro" id="IPR002641">
    <property type="entry name" value="PNPLA_dom"/>
</dbReference>
<feature type="short sequence motif" description="DGA/G" evidence="4">
    <location>
        <begin position="268"/>
        <end position="270"/>
    </location>
</feature>
<reference evidence="7 8" key="1">
    <citation type="journal article" date="2023" name="Microb. Genom.">
        <title>Mesoterricola silvestris gen. nov., sp. nov., Mesoterricola sediminis sp. nov., Geothrix oryzae sp. nov., Geothrix edaphica sp. nov., Geothrix rubra sp. nov., and Geothrix limicola sp. nov., six novel members of Acidobacteriota isolated from soils.</title>
        <authorList>
            <person name="Weisberg A.J."/>
            <person name="Pearce E."/>
            <person name="Kramer C.G."/>
            <person name="Chang J.H."/>
            <person name="Clarke C.R."/>
        </authorList>
    </citation>
    <scope>NUCLEOTIDE SEQUENCE [LARGE SCALE GENOMIC DNA]</scope>
    <source>
        <strain evidence="7 8">NRRL_B-2795</strain>
    </source>
</reference>
<dbReference type="Proteomes" id="UP001271723">
    <property type="component" value="Unassembled WGS sequence"/>
</dbReference>
<protein>
    <submittedName>
        <fullName evidence="7">Patatin-like phospholipase family protein</fullName>
    </submittedName>
</protein>
<dbReference type="RefSeq" id="WP_267299268.1">
    <property type="nucleotide sequence ID" value="NZ_JAGJBZ010000001.1"/>
</dbReference>
<feature type="region of interest" description="Disordered" evidence="5">
    <location>
        <begin position="1"/>
        <end position="65"/>
    </location>
</feature>